<gene>
    <name evidence="1" type="ORF">ACFSW8_01890</name>
</gene>
<dbReference type="Gene3D" id="1.10.600.10">
    <property type="entry name" value="Farnesyl Diphosphate Synthase"/>
    <property type="match status" value="1"/>
</dbReference>
<dbReference type="RefSeq" id="WP_377089905.1">
    <property type="nucleotide sequence ID" value="NZ_JBHSJL010000014.1"/>
</dbReference>
<dbReference type="Pfam" id="PF00494">
    <property type="entry name" value="SQS_PSY"/>
    <property type="match status" value="1"/>
</dbReference>
<reference evidence="2" key="1">
    <citation type="journal article" date="2019" name="Int. J. Syst. Evol. Microbiol.">
        <title>The Global Catalogue of Microorganisms (GCM) 10K type strain sequencing project: providing services to taxonomists for standard genome sequencing and annotation.</title>
        <authorList>
            <consortium name="The Broad Institute Genomics Platform"/>
            <consortium name="The Broad Institute Genome Sequencing Center for Infectious Disease"/>
            <person name="Wu L."/>
            <person name="Ma J."/>
        </authorList>
    </citation>
    <scope>NUCLEOTIDE SEQUENCE [LARGE SCALE GENOMIC DNA]</scope>
    <source>
        <strain evidence="2">CCUG 57942</strain>
    </source>
</reference>
<dbReference type="Proteomes" id="UP001597389">
    <property type="component" value="Unassembled WGS sequence"/>
</dbReference>
<dbReference type="InterPro" id="IPR002060">
    <property type="entry name" value="Squ/phyt_synthse"/>
</dbReference>
<evidence type="ECO:0000313" key="2">
    <source>
        <dbReference type="Proteomes" id="UP001597389"/>
    </source>
</evidence>
<comment type="caution">
    <text evidence="1">The sequence shown here is derived from an EMBL/GenBank/DDBJ whole genome shotgun (WGS) entry which is preliminary data.</text>
</comment>
<keyword evidence="2" id="KW-1185">Reference proteome</keyword>
<dbReference type="InterPro" id="IPR044844">
    <property type="entry name" value="Trans_IPPS_euk-type"/>
</dbReference>
<name>A0ABW4Z6U0_9BACT</name>
<sequence>MQQQVDLGKSVLKGVSRSFYLTIRLLPRLMREPVSLGYLLARASDTIADTEQVPAGLREACLAKFTPALKDKEVREELIELIRTSFIEYQTNDKERLLLERLDDVFHWYDCIIEWAWDAIAVVLDHICKGQMHDIRHFAVNRHASLEDAKALETYCYQVAGSVGEFWSEVGYQSNHRFSRMERALLDEAGGEYGIGLQLVNILRDLPEDYANGRCYLPVANAGDKEEIMRAAREWRQKARTYIESGFTYARSIRQWRSRVATVLPAMIAKETLDLLDRASWEDLERGVKVDRATVKRCLRQALFY</sequence>
<dbReference type="SFLD" id="SFLDG01018">
    <property type="entry name" value="Squalene/Phytoene_Synthase_Lik"/>
    <property type="match status" value="1"/>
</dbReference>
<dbReference type="SUPFAM" id="SSF48576">
    <property type="entry name" value="Terpenoid synthases"/>
    <property type="match status" value="1"/>
</dbReference>
<organism evidence="1 2">
    <name type="scientific">Rubritalea tangerina</name>
    <dbReference type="NCBI Taxonomy" id="430798"/>
    <lineage>
        <taxon>Bacteria</taxon>
        <taxon>Pseudomonadati</taxon>
        <taxon>Verrucomicrobiota</taxon>
        <taxon>Verrucomicrobiia</taxon>
        <taxon>Verrucomicrobiales</taxon>
        <taxon>Rubritaleaceae</taxon>
        <taxon>Rubritalea</taxon>
    </lineage>
</organism>
<dbReference type="PANTHER" id="PTHR11626">
    <property type="entry name" value="FARNESYL-DIPHOSPHATE FARNESYLTRANSFERASE"/>
    <property type="match status" value="1"/>
</dbReference>
<dbReference type="SFLD" id="SFLDS00005">
    <property type="entry name" value="Isoprenoid_Synthase_Type_I"/>
    <property type="match status" value="1"/>
</dbReference>
<accession>A0ABW4Z6U0</accession>
<protein>
    <submittedName>
        <fullName evidence="1">Phytoene/squalene synthase family protein</fullName>
    </submittedName>
</protein>
<dbReference type="PANTHER" id="PTHR11626:SF2">
    <property type="entry name" value="SQUALENE SYNTHASE"/>
    <property type="match status" value="1"/>
</dbReference>
<dbReference type="EMBL" id="JBHUJB010000009">
    <property type="protein sequence ID" value="MFD2157644.1"/>
    <property type="molecule type" value="Genomic_DNA"/>
</dbReference>
<evidence type="ECO:0000313" key="1">
    <source>
        <dbReference type="EMBL" id="MFD2157644.1"/>
    </source>
</evidence>
<proteinExistence type="predicted"/>
<dbReference type="InterPro" id="IPR008949">
    <property type="entry name" value="Isoprenoid_synthase_dom_sf"/>
</dbReference>